<feature type="compositionally biased region" description="Polar residues" evidence="2">
    <location>
        <begin position="31"/>
        <end position="52"/>
    </location>
</feature>
<dbReference type="InterPro" id="IPR001878">
    <property type="entry name" value="Znf_CCHC"/>
</dbReference>
<dbReference type="Proteomes" id="UP000652761">
    <property type="component" value="Unassembled WGS sequence"/>
</dbReference>
<organism evidence="4 5">
    <name type="scientific">Colocasia esculenta</name>
    <name type="common">Wild taro</name>
    <name type="synonym">Arum esculentum</name>
    <dbReference type="NCBI Taxonomy" id="4460"/>
    <lineage>
        <taxon>Eukaryota</taxon>
        <taxon>Viridiplantae</taxon>
        <taxon>Streptophyta</taxon>
        <taxon>Embryophyta</taxon>
        <taxon>Tracheophyta</taxon>
        <taxon>Spermatophyta</taxon>
        <taxon>Magnoliopsida</taxon>
        <taxon>Liliopsida</taxon>
        <taxon>Araceae</taxon>
        <taxon>Aroideae</taxon>
        <taxon>Colocasieae</taxon>
        <taxon>Colocasia</taxon>
    </lineage>
</organism>
<sequence length="228" mass="25618">MQGLVQAMQTQAHTQAALQAQLEAQERKKVTFQSPQRPVASGSGQVSSQRSPSGKKECPHCGRAHGGTECWLVAGKCLKCGSSDHKIKDCPRLQQGAQRGPASVAAVAAPATGRPERPRAPARPWLREVDVVVCRPVRTSRDVRSGRSSRPQHRRALYFPHCRLWIMECSCKVWSRPCRRRPTPRLHSRLSWRLSRLKFLLRTMVDLPSWKNSRGCCHPLLRGRAIHC</sequence>
<evidence type="ECO:0000256" key="1">
    <source>
        <dbReference type="PROSITE-ProRule" id="PRU00047"/>
    </source>
</evidence>
<dbReference type="EMBL" id="NMUH01000135">
    <property type="protein sequence ID" value="MQL72553.1"/>
    <property type="molecule type" value="Genomic_DNA"/>
</dbReference>
<comment type="caution">
    <text evidence="4">The sequence shown here is derived from an EMBL/GenBank/DDBJ whole genome shotgun (WGS) entry which is preliminary data.</text>
</comment>
<keyword evidence="1" id="KW-0863">Zinc-finger</keyword>
<keyword evidence="1" id="KW-0862">Zinc</keyword>
<dbReference type="GO" id="GO:0003676">
    <property type="term" value="F:nucleic acid binding"/>
    <property type="evidence" value="ECO:0007669"/>
    <property type="project" value="InterPro"/>
</dbReference>
<name>A0A843TSY8_COLES</name>
<feature type="domain" description="CCHC-type" evidence="3">
    <location>
        <begin position="76"/>
        <end position="92"/>
    </location>
</feature>
<evidence type="ECO:0000256" key="2">
    <source>
        <dbReference type="SAM" id="MobiDB-lite"/>
    </source>
</evidence>
<evidence type="ECO:0000313" key="5">
    <source>
        <dbReference type="Proteomes" id="UP000652761"/>
    </source>
</evidence>
<protein>
    <recommendedName>
        <fullName evidence="3">CCHC-type domain-containing protein</fullName>
    </recommendedName>
</protein>
<gene>
    <name evidence="4" type="ORF">Taro_004884</name>
</gene>
<dbReference type="GO" id="GO:0008270">
    <property type="term" value="F:zinc ion binding"/>
    <property type="evidence" value="ECO:0007669"/>
    <property type="project" value="UniProtKB-KW"/>
</dbReference>
<dbReference type="PROSITE" id="PS50158">
    <property type="entry name" value="ZF_CCHC"/>
    <property type="match status" value="1"/>
</dbReference>
<keyword evidence="5" id="KW-1185">Reference proteome</keyword>
<reference evidence="4" key="1">
    <citation type="submission" date="2017-07" db="EMBL/GenBank/DDBJ databases">
        <title>Taro Niue Genome Assembly and Annotation.</title>
        <authorList>
            <person name="Atibalentja N."/>
            <person name="Keating K."/>
            <person name="Fields C.J."/>
        </authorList>
    </citation>
    <scope>NUCLEOTIDE SEQUENCE</scope>
    <source>
        <strain evidence="4">Niue_2</strain>
        <tissue evidence="4">Leaf</tissue>
    </source>
</reference>
<accession>A0A843TSY8</accession>
<evidence type="ECO:0000259" key="3">
    <source>
        <dbReference type="PROSITE" id="PS50158"/>
    </source>
</evidence>
<dbReference type="AlphaFoldDB" id="A0A843TSY8"/>
<feature type="region of interest" description="Disordered" evidence="2">
    <location>
        <begin position="28"/>
        <end position="58"/>
    </location>
</feature>
<proteinExistence type="predicted"/>
<evidence type="ECO:0000313" key="4">
    <source>
        <dbReference type="EMBL" id="MQL72553.1"/>
    </source>
</evidence>
<dbReference type="OrthoDB" id="786680at2759"/>
<keyword evidence="1" id="KW-0479">Metal-binding</keyword>